<dbReference type="InterPro" id="IPR012696">
    <property type="entry name" value="PhnM"/>
</dbReference>
<dbReference type="InterPro" id="IPR032466">
    <property type="entry name" value="Metal_Hydrolase"/>
</dbReference>
<dbReference type="SUPFAM" id="SSF51338">
    <property type="entry name" value="Composite domain of metallo-dependent hydrolases"/>
    <property type="match status" value="1"/>
</dbReference>
<dbReference type="OrthoDB" id="9785413at2"/>
<dbReference type="InterPro" id="IPR011059">
    <property type="entry name" value="Metal-dep_hydrolase_composite"/>
</dbReference>
<dbReference type="EMBL" id="QOHR01000007">
    <property type="protein sequence ID" value="REC57323.1"/>
    <property type="molecule type" value="Genomic_DNA"/>
</dbReference>
<dbReference type="InterPro" id="IPR013108">
    <property type="entry name" value="Amidohydro_3"/>
</dbReference>
<gene>
    <name evidence="2" type="ORF">DRV84_07695</name>
</gene>
<dbReference type="PANTHER" id="PTHR43135:SF3">
    <property type="entry name" value="ALPHA-D-RIBOSE 1-METHYLPHOSPHONATE 5-TRIPHOSPHATE DIPHOSPHATASE"/>
    <property type="match status" value="1"/>
</dbReference>
<dbReference type="PANTHER" id="PTHR43135">
    <property type="entry name" value="ALPHA-D-RIBOSE 1-METHYLPHOSPHONATE 5-TRIPHOSPHATE DIPHOSPHATASE"/>
    <property type="match status" value="1"/>
</dbReference>
<keyword evidence="2" id="KW-0378">Hydrolase</keyword>
<reference evidence="2 3" key="1">
    <citation type="journal article" date="2017" name="Int. J. Syst. Evol. Microbiol.">
        <title>Rhodosalinus sediminis gen. nov., sp. nov., isolated from marine saltern.</title>
        <authorList>
            <person name="Guo L.Y."/>
            <person name="Ling S.K."/>
            <person name="Li C.M."/>
            <person name="Chen G.J."/>
            <person name="Du Z.J."/>
        </authorList>
    </citation>
    <scope>NUCLEOTIDE SEQUENCE [LARGE SCALE GENOMIC DNA]</scope>
    <source>
        <strain evidence="2 3">WDN1C137</strain>
    </source>
</reference>
<proteinExistence type="predicted"/>
<dbReference type="InterPro" id="IPR051781">
    <property type="entry name" value="Metallo-dep_Hydrolase"/>
</dbReference>
<dbReference type="NCBIfam" id="NF011987">
    <property type="entry name" value="PRK15446.2-3"/>
    <property type="match status" value="1"/>
</dbReference>
<accession>A0A3D9BUY2</accession>
<dbReference type="Gene3D" id="3.20.20.140">
    <property type="entry name" value="Metal-dependent hydrolases"/>
    <property type="match status" value="1"/>
</dbReference>
<dbReference type="RefSeq" id="WP_115979309.1">
    <property type="nucleotide sequence ID" value="NZ_QOHR01000007.1"/>
</dbReference>
<protein>
    <submittedName>
        <fullName evidence="2">Alpha-D-ribose 1-methylphosphonate 5-triphosphate diphosphatase</fullName>
        <ecNumber evidence="2">3.6.1.63</ecNumber>
    </submittedName>
</protein>
<dbReference type="NCBIfam" id="NF011990">
    <property type="entry name" value="PRK15446.2-6"/>
    <property type="match status" value="1"/>
</dbReference>
<feature type="domain" description="Amidohydrolase 3" evidence="1">
    <location>
        <begin position="73"/>
        <end position="358"/>
    </location>
</feature>
<dbReference type="Pfam" id="PF07969">
    <property type="entry name" value="Amidohydro_3"/>
    <property type="match status" value="1"/>
</dbReference>
<dbReference type="SUPFAM" id="SSF51556">
    <property type="entry name" value="Metallo-dependent hydrolases"/>
    <property type="match status" value="1"/>
</dbReference>
<sequence length="394" mass="42086">MSTAPLSLRLTGATVLRDGALQERSVAVAEGRITKGPLPAVDLSGYLVLPGIVDLHGDAFERQLAPRPTAELPLEMALRATDREAAANGVTTAWLAQGWSWEGGRRGPDQAELLLRALEEHGPRAASDLRVQLRCETHTVDTFDRLLDTVRRHRIDYVVFNNHLSEAAALAESDRDALAHWARSAGGTPDAHLRAVARAQAQARDVPRYLCRLAEAFDALGVRYGSHDDPDGETRETFSMIGAKICEFPQRRAAAALARAVGDPVLMGAPNVVRGGSQAGNVAARDLIRAGLCDALVSDYHYPSLAAAAFRLVDEGLADLPRAWAMISERPAEIMGLADRGRIDYGRRADLTVIDPRNRAVEATIAGGRLAHLSGGAAARFLAAGGEALALAAE</sequence>
<dbReference type="EC" id="3.6.1.63" evidence="2"/>
<dbReference type="AlphaFoldDB" id="A0A3D9BUY2"/>
<organism evidence="2 3">
    <name type="scientific">Rhodosalinus sediminis</name>
    <dbReference type="NCBI Taxonomy" id="1940533"/>
    <lineage>
        <taxon>Bacteria</taxon>
        <taxon>Pseudomonadati</taxon>
        <taxon>Pseudomonadota</taxon>
        <taxon>Alphaproteobacteria</taxon>
        <taxon>Rhodobacterales</taxon>
        <taxon>Paracoccaceae</taxon>
        <taxon>Rhodosalinus</taxon>
    </lineage>
</organism>
<dbReference type="PIRSF" id="PIRSF038971">
    <property type="entry name" value="PhnM"/>
    <property type="match status" value="1"/>
</dbReference>
<keyword evidence="3" id="KW-1185">Reference proteome</keyword>
<evidence type="ECO:0000313" key="2">
    <source>
        <dbReference type="EMBL" id="REC57323.1"/>
    </source>
</evidence>
<evidence type="ECO:0000259" key="1">
    <source>
        <dbReference type="Pfam" id="PF07969"/>
    </source>
</evidence>
<dbReference type="GO" id="GO:0016810">
    <property type="term" value="F:hydrolase activity, acting on carbon-nitrogen (but not peptide) bonds"/>
    <property type="evidence" value="ECO:0007669"/>
    <property type="project" value="InterPro"/>
</dbReference>
<dbReference type="Gene3D" id="2.30.40.10">
    <property type="entry name" value="Urease, subunit C, domain 1"/>
    <property type="match status" value="1"/>
</dbReference>
<dbReference type="Proteomes" id="UP000257131">
    <property type="component" value="Unassembled WGS sequence"/>
</dbReference>
<evidence type="ECO:0000313" key="3">
    <source>
        <dbReference type="Proteomes" id="UP000257131"/>
    </source>
</evidence>
<comment type="caution">
    <text evidence="2">The sequence shown here is derived from an EMBL/GenBank/DDBJ whole genome shotgun (WGS) entry which is preliminary data.</text>
</comment>
<name>A0A3D9BUY2_9RHOB</name>
<dbReference type="GO" id="GO:0019700">
    <property type="term" value="P:organic phosphonate catabolic process"/>
    <property type="evidence" value="ECO:0007669"/>
    <property type="project" value="InterPro"/>
</dbReference>